<name>A0A4Q0PNF9_9FLAO</name>
<dbReference type="AlphaFoldDB" id="A0A4Q0PNF9"/>
<dbReference type="RefSeq" id="WP_073098533.1">
    <property type="nucleotide sequence ID" value="NZ_QOVL01000005.1"/>
</dbReference>
<dbReference type="STRING" id="1122159.SAMN02745246_01420"/>
<evidence type="ECO:0000313" key="2">
    <source>
        <dbReference type="Proteomes" id="UP000290608"/>
    </source>
</evidence>
<organism evidence="1 2">
    <name type="scientific">Leeuwenhoekiella marinoflava</name>
    <dbReference type="NCBI Taxonomy" id="988"/>
    <lineage>
        <taxon>Bacteria</taxon>
        <taxon>Pseudomonadati</taxon>
        <taxon>Bacteroidota</taxon>
        <taxon>Flavobacteriia</taxon>
        <taxon>Flavobacteriales</taxon>
        <taxon>Flavobacteriaceae</taxon>
        <taxon>Leeuwenhoekiella</taxon>
    </lineage>
</organism>
<comment type="caution">
    <text evidence="1">The sequence shown here is derived from an EMBL/GenBank/DDBJ whole genome shotgun (WGS) entry which is preliminary data.</text>
</comment>
<protein>
    <submittedName>
        <fullName evidence="1">Uncharacterized protein</fullName>
    </submittedName>
</protein>
<dbReference type="Proteomes" id="UP000290608">
    <property type="component" value="Unassembled WGS sequence"/>
</dbReference>
<gene>
    <name evidence="1" type="ORF">DSL99_1365</name>
</gene>
<dbReference type="EMBL" id="QOVL01000005">
    <property type="protein sequence ID" value="RXG32060.1"/>
    <property type="molecule type" value="Genomic_DNA"/>
</dbReference>
<evidence type="ECO:0000313" key="1">
    <source>
        <dbReference type="EMBL" id="RXG32060.1"/>
    </source>
</evidence>
<reference evidence="1 2" key="1">
    <citation type="submission" date="2018-07" db="EMBL/GenBank/DDBJ databases">
        <title>Leeuwenhoekiella genomics.</title>
        <authorList>
            <person name="Tahon G."/>
            <person name="Willems A."/>
        </authorList>
    </citation>
    <scope>NUCLEOTIDE SEQUENCE [LARGE SCALE GENOMIC DNA]</scope>
    <source>
        <strain evidence="1 2">LMG 1345</strain>
    </source>
</reference>
<sequence length="98" mass="11781">MKQLFIFLQLQFRRIFPSKLDRINRKLSDAYVDISAERKQLRADVDAYMMKAYRIGSLSEFIPRKGVSNLKVFNDIQLKFGKQMRACNQRLTYDLRWK</sequence>
<proteinExistence type="predicted"/>
<accession>A0A4Q0PNF9</accession>